<dbReference type="AlphaFoldDB" id="A0A6L5Y1J5"/>
<dbReference type="Gene3D" id="1.10.287.950">
    <property type="entry name" value="Methyl-accepting chemotaxis protein"/>
    <property type="match status" value="1"/>
</dbReference>
<dbReference type="CDD" id="cd06225">
    <property type="entry name" value="HAMP"/>
    <property type="match status" value="1"/>
</dbReference>
<dbReference type="PANTHER" id="PTHR32089:SF112">
    <property type="entry name" value="LYSOZYME-LIKE PROTEIN-RELATED"/>
    <property type="match status" value="1"/>
</dbReference>
<keyword evidence="2" id="KW-1003">Cell membrane</keyword>
<dbReference type="RefSeq" id="WP_154520087.1">
    <property type="nucleotide sequence ID" value="NZ_VUMT01000025.1"/>
</dbReference>
<comment type="caution">
    <text evidence="12">The sequence shown here is derived from an EMBL/GenBank/DDBJ whole genome shotgun (WGS) entry which is preliminary data.</text>
</comment>
<dbReference type="Gene3D" id="1.10.8.500">
    <property type="entry name" value="HAMP domain in histidine kinase"/>
    <property type="match status" value="1"/>
</dbReference>
<evidence type="ECO:0000256" key="2">
    <source>
        <dbReference type="ARBA" id="ARBA00022475"/>
    </source>
</evidence>
<dbReference type="Pfam" id="PF00015">
    <property type="entry name" value="MCPsignal"/>
    <property type="match status" value="1"/>
</dbReference>
<evidence type="ECO:0000259" key="11">
    <source>
        <dbReference type="PROSITE" id="PS50885"/>
    </source>
</evidence>
<name>A0A6L5Y1J5_9FIRM</name>
<evidence type="ECO:0000313" key="12">
    <source>
        <dbReference type="EMBL" id="MSS64697.1"/>
    </source>
</evidence>
<dbReference type="SMART" id="SM01049">
    <property type="entry name" value="Cache_2"/>
    <property type="match status" value="1"/>
</dbReference>
<evidence type="ECO:0000256" key="4">
    <source>
        <dbReference type="ARBA" id="ARBA00022989"/>
    </source>
</evidence>
<keyword evidence="6 8" id="KW-0807">Transducer</keyword>
<dbReference type="GO" id="GO:0005886">
    <property type="term" value="C:plasma membrane"/>
    <property type="evidence" value="ECO:0007669"/>
    <property type="project" value="UniProtKB-SubCell"/>
</dbReference>
<dbReference type="GO" id="GO:0007165">
    <property type="term" value="P:signal transduction"/>
    <property type="evidence" value="ECO:0007669"/>
    <property type="project" value="UniProtKB-KW"/>
</dbReference>
<keyword evidence="13" id="KW-1185">Reference proteome</keyword>
<sequence>MINNLKVRSKMFILVLVMLLSILFIALFNARQSDKTYQDSIRAMRETLYGDYDTQIKNQVNCVISLIQSIYDKQEKGIYTEQEAKQLATDLVREMRYGEEGYFWIDTYEGDNIVLLGSETEGTNRMNAEDVNGYKMIQDIIKNGQNKDGGFTEYYFPKEGETEASPKRAYSKAFEPYKWVIGTGNYTDDLEELAIEKTAAQKANYLKTQKIVFIIVTITLIVLAFLAIIILNSITKPLKSSIKLLKLMSEGDYTITIPESYLNRKDDFGDLGMAIKLMKDKTQSLVGHVKDDCDELTEIAATINTNVSQLNSQIEEISATTEELAASMQETAATSDELSASSEEINQSVEIIANQTKDGAKKADEISQRANDTQISVEKAKEKTSSMQEKIKADLLAALEQANVVNQIYELSESIMQITDQTNLLALNASIEAARAGEAGKGFAVVANEIGHLAEESKNTVIKIQNVTEEVTSAVTNLSDNSSHLIEFVSTDINDDYNTFMEVAYAYKEDAAYISQLVNDFNHASQELSGTIHTMMTSIQEISHAANEGAEGTTNIAGRCVDSLAQSNKILEETTHSKENSENLKKEISYFKIS</sequence>
<evidence type="ECO:0000259" key="10">
    <source>
        <dbReference type="PROSITE" id="PS50111"/>
    </source>
</evidence>
<keyword evidence="3 9" id="KW-0812">Transmembrane</keyword>
<evidence type="ECO:0000256" key="6">
    <source>
        <dbReference type="ARBA" id="ARBA00023224"/>
    </source>
</evidence>
<reference evidence="12 13" key="1">
    <citation type="submission" date="2019-08" db="EMBL/GenBank/DDBJ databases">
        <title>In-depth cultivation of the pig gut microbiome towards novel bacterial diversity and tailored functional studies.</title>
        <authorList>
            <person name="Wylensek D."/>
            <person name="Hitch T.C.A."/>
            <person name="Clavel T."/>
        </authorList>
    </citation>
    <scope>NUCLEOTIDE SEQUENCE [LARGE SCALE GENOMIC DNA]</scope>
    <source>
        <strain evidence="12 13">WCA-693-APC-MOT-I</strain>
    </source>
</reference>
<feature type="domain" description="Methyl-accepting transducer" evidence="10">
    <location>
        <begin position="306"/>
        <end position="557"/>
    </location>
</feature>
<dbReference type="SMART" id="SM00283">
    <property type="entry name" value="MA"/>
    <property type="match status" value="1"/>
</dbReference>
<evidence type="ECO:0000256" key="3">
    <source>
        <dbReference type="ARBA" id="ARBA00022692"/>
    </source>
</evidence>
<dbReference type="Pfam" id="PF17200">
    <property type="entry name" value="sCache_2"/>
    <property type="match status" value="1"/>
</dbReference>
<keyword evidence="5 9" id="KW-0472">Membrane</keyword>
<evidence type="ECO:0000256" key="9">
    <source>
        <dbReference type="SAM" id="Phobius"/>
    </source>
</evidence>
<keyword evidence="4 9" id="KW-1133">Transmembrane helix</keyword>
<evidence type="ECO:0000256" key="7">
    <source>
        <dbReference type="ARBA" id="ARBA00029447"/>
    </source>
</evidence>
<evidence type="ECO:0000256" key="5">
    <source>
        <dbReference type="ARBA" id="ARBA00023136"/>
    </source>
</evidence>
<dbReference type="Proteomes" id="UP000482209">
    <property type="component" value="Unassembled WGS sequence"/>
</dbReference>
<comment type="subcellular location">
    <subcellularLocation>
        <location evidence="1">Cell membrane</location>
        <topology evidence="1">Multi-pass membrane protein</topology>
    </subcellularLocation>
</comment>
<dbReference type="PROSITE" id="PS50111">
    <property type="entry name" value="CHEMOTAXIS_TRANSDUC_2"/>
    <property type="match status" value="1"/>
</dbReference>
<dbReference type="PROSITE" id="PS50885">
    <property type="entry name" value="HAMP"/>
    <property type="match status" value="1"/>
</dbReference>
<dbReference type="InterPro" id="IPR033480">
    <property type="entry name" value="sCache_2"/>
</dbReference>
<organism evidence="12 13">
    <name type="scientific">Velocimicrobium porci</name>
    <dbReference type="NCBI Taxonomy" id="2606634"/>
    <lineage>
        <taxon>Bacteria</taxon>
        <taxon>Bacillati</taxon>
        <taxon>Bacillota</taxon>
        <taxon>Clostridia</taxon>
        <taxon>Lachnospirales</taxon>
        <taxon>Lachnospiraceae</taxon>
        <taxon>Velocimicrobium</taxon>
    </lineage>
</organism>
<evidence type="ECO:0000256" key="1">
    <source>
        <dbReference type="ARBA" id="ARBA00004651"/>
    </source>
</evidence>
<feature type="domain" description="HAMP" evidence="11">
    <location>
        <begin position="232"/>
        <end position="287"/>
    </location>
</feature>
<dbReference type="InterPro" id="IPR004089">
    <property type="entry name" value="MCPsignal_dom"/>
</dbReference>
<comment type="similarity">
    <text evidence="7">Belongs to the methyl-accepting chemotaxis (MCP) protein family.</text>
</comment>
<dbReference type="EMBL" id="VUMT01000025">
    <property type="protein sequence ID" value="MSS64697.1"/>
    <property type="molecule type" value="Genomic_DNA"/>
</dbReference>
<evidence type="ECO:0000313" key="13">
    <source>
        <dbReference type="Proteomes" id="UP000482209"/>
    </source>
</evidence>
<dbReference type="SUPFAM" id="SSF58104">
    <property type="entry name" value="Methyl-accepting chemotaxis protein (MCP) signaling domain"/>
    <property type="match status" value="1"/>
</dbReference>
<feature type="transmembrane region" description="Helical" evidence="9">
    <location>
        <begin position="211"/>
        <end position="231"/>
    </location>
</feature>
<accession>A0A6L5Y1J5</accession>
<evidence type="ECO:0000256" key="8">
    <source>
        <dbReference type="PROSITE-ProRule" id="PRU00284"/>
    </source>
</evidence>
<dbReference type="InterPro" id="IPR003660">
    <property type="entry name" value="HAMP_dom"/>
</dbReference>
<gene>
    <name evidence="12" type="ORF">FYJ58_12550</name>
</gene>
<dbReference type="PANTHER" id="PTHR32089">
    <property type="entry name" value="METHYL-ACCEPTING CHEMOTAXIS PROTEIN MCPB"/>
    <property type="match status" value="1"/>
</dbReference>
<feature type="transmembrane region" description="Helical" evidence="9">
    <location>
        <begin position="12"/>
        <end position="30"/>
    </location>
</feature>
<proteinExistence type="inferred from homology"/>
<dbReference type="Gene3D" id="3.30.450.20">
    <property type="entry name" value="PAS domain"/>
    <property type="match status" value="1"/>
</dbReference>
<protein>
    <submittedName>
        <fullName evidence="12">Methyl-accepting chemotaxis protein</fullName>
    </submittedName>
</protein>